<name>A0A150LQ95_9BACI</name>
<accession>A0A150LQ95</accession>
<gene>
    <name evidence="2" type="ORF">B4135_2847</name>
</gene>
<comment type="caution">
    <text evidence="2">The sequence shown here is derived from an EMBL/GenBank/DDBJ whole genome shotgun (WGS) entry which is preliminary data.</text>
</comment>
<proteinExistence type="predicted"/>
<sequence length="38" mass="4495">MRLRTREEQDRRAGAPNRCGDLHSGERKIFLKKLIKNT</sequence>
<dbReference type="Proteomes" id="UP000075683">
    <property type="component" value="Unassembled WGS sequence"/>
</dbReference>
<evidence type="ECO:0000313" key="3">
    <source>
        <dbReference type="Proteomes" id="UP000075683"/>
    </source>
</evidence>
<organism evidence="2 3">
    <name type="scientific">Caldibacillus debilis</name>
    <dbReference type="NCBI Taxonomy" id="301148"/>
    <lineage>
        <taxon>Bacteria</taxon>
        <taxon>Bacillati</taxon>
        <taxon>Bacillota</taxon>
        <taxon>Bacilli</taxon>
        <taxon>Bacillales</taxon>
        <taxon>Bacillaceae</taxon>
        <taxon>Caldibacillus</taxon>
    </lineage>
</organism>
<evidence type="ECO:0000256" key="1">
    <source>
        <dbReference type="SAM" id="MobiDB-lite"/>
    </source>
</evidence>
<feature type="region of interest" description="Disordered" evidence="1">
    <location>
        <begin position="1"/>
        <end position="22"/>
    </location>
</feature>
<dbReference type="STRING" id="301148.B4135_2847"/>
<dbReference type="EMBL" id="LQYT01000073">
    <property type="protein sequence ID" value="KYD14420.1"/>
    <property type="molecule type" value="Genomic_DNA"/>
</dbReference>
<protein>
    <submittedName>
        <fullName evidence="2">Uncharacterized protein</fullName>
    </submittedName>
</protein>
<feature type="compositionally biased region" description="Basic and acidic residues" evidence="1">
    <location>
        <begin position="1"/>
        <end position="13"/>
    </location>
</feature>
<reference evidence="2 3" key="1">
    <citation type="submission" date="2016-01" db="EMBL/GenBank/DDBJ databases">
        <title>Draft Genome Sequences of Seven Thermophilic Sporeformers Isolated from Foods.</title>
        <authorList>
            <person name="Berendsen E.M."/>
            <person name="Wells-Bennik M.H."/>
            <person name="Krawcyk A.O."/>
            <person name="De Jong A."/>
            <person name="Holsappel S."/>
            <person name="Eijlander R.T."/>
            <person name="Kuipers O.P."/>
        </authorList>
    </citation>
    <scope>NUCLEOTIDE SEQUENCE [LARGE SCALE GENOMIC DNA]</scope>
    <source>
        <strain evidence="2 3">B4135</strain>
    </source>
</reference>
<evidence type="ECO:0000313" key="2">
    <source>
        <dbReference type="EMBL" id="KYD14420.1"/>
    </source>
</evidence>
<dbReference type="AlphaFoldDB" id="A0A150LQ95"/>